<dbReference type="Pfam" id="PF07992">
    <property type="entry name" value="Pyr_redox_2"/>
    <property type="match status" value="1"/>
</dbReference>
<keyword evidence="4" id="KW-0285">Flavoprotein</keyword>
<dbReference type="PANTHER" id="PTHR42917:SF2">
    <property type="entry name" value="2,4-DIENOYL-COA REDUCTASE [(2E)-ENOYL-COA-PRODUCING]"/>
    <property type="match status" value="1"/>
</dbReference>
<evidence type="ECO:0000256" key="5">
    <source>
        <dbReference type="ARBA" id="ARBA00022643"/>
    </source>
</evidence>
<dbReference type="Proteomes" id="UP000064844">
    <property type="component" value="Chromosome"/>
</dbReference>
<dbReference type="SUPFAM" id="SSF51395">
    <property type="entry name" value="FMN-linked oxidoreductases"/>
    <property type="match status" value="1"/>
</dbReference>
<evidence type="ECO:0000256" key="1">
    <source>
        <dbReference type="ARBA" id="ARBA00001917"/>
    </source>
</evidence>
<evidence type="ECO:0000313" key="12">
    <source>
        <dbReference type="EMBL" id="ALP93760.1"/>
    </source>
</evidence>
<dbReference type="Gene3D" id="3.50.50.60">
    <property type="entry name" value="FAD/NAD(P)-binding domain"/>
    <property type="match status" value="1"/>
</dbReference>
<keyword evidence="9" id="KW-0411">Iron-sulfur</keyword>
<dbReference type="InterPro" id="IPR001155">
    <property type="entry name" value="OxRdtase_FMN_N"/>
</dbReference>
<reference evidence="12 13" key="1">
    <citation type="journal article" date="2015" name="Nat. Commun.">
        <title>Production of butyrate from lysine and the Amadori product fructoselysine by a human gut commensal.</title>
        <authorList>
            <person name="Bui T.P."/>
            <person name="Ritari J."/>
            <person name="Boeren S."/>
            <person name="de Waard P."/>
            <person name="Plugge C.M."/>
            <person name="de Vos W.M."/>
        </authorList>
    </citation>
    <scope>NUCLEOTIDE SEQUENCE [LARGE SCALE GENOMIC DNA]</scope>
    <source>
        <strain evidence="12 13">AF211</strain>
    </source>
</reference>
<comment type="cofactor">
    <cofactor evidence="1">
        <name>FMN</name>
        <dbReference type="ChEBI" id="CHEBI:58210"/>
    </cofactor>
</comment>
<dbReference type="eggNOG" id="COG1902">
    <property type="taxonomic scope" value="Bacteria"/>
</dbReference>
<dbReference type="AlphaFoldDB" id="A0A0S2W400"/>
<keyword evidence="8" id="KW-0408">Iron</keyword>
<dbReference type="GO" id="GO:0051536">
    <property type="term" value="F:iron-sulfur cluster binding"/>
    <property type="evidence" value="ECO:0007669"/>
    <property type="project" value="UniProtKB-KW"/>
</dbReference>
<evidence type="ECO:0000256" key="2">
    <source>
        <dbReference type="ARBA" id="ARBA00001966"/>
    </source>
</evidence>
<dbReference type="PRINTS" id="PR00368">
    <property type="entry name" value="FADPNR"/>
</dbReference>
<dbReference type="InterPro" id="IPR013785">
    <property type="entry name" value="Aldolase_TIM"/>
</dbReference>
<evidence type="ECO:0000259" key="10">
    <source>
        <dbReference type="Pfam" id="PF00724"/>
    </source>
</evidence>
<comment type="cofactor">
    <cofactor evidence="2">
        <name>[4Fe-4S] cluster</name>
        <dbReference type="ChEBI" id="CHEBI:49883"/>
    </cofactor>
</comment>
<dbReference type="KEGG" id="ibu:IB211_01367"/>
<dbReference type="EC" id="1.3.1.34" evidence="12"/>
<evidence type="ECO:0000259" key="11">
    <source>
        <dbReference type="Pfam" id="PF07992"/>
    </source>
</evidence>
<sequence length="714" mass="77628">MKESGQRALFYLASLEGLLYIDYNYPFFYVGIDEMGREKEQVEYKRLFSPIEINGMAVKNRIVEAPIQLAYCKDGHVNERIKQFYIERAKGGVGLIIAGGCRIDDYGYSLDMMSLRADDDIPGWRAFTDAVHGAAPDVKLAVQLYHAGRYAKQKNTGKEAWAPSAVFSNYTRETPRAMTVAEIHEVEEKWAEAAVRAKKAGFDAVEILGSAGYLICQFLSPTTNLREDEYGGSWENRCRFPLAVIRRVREAVGPDFPVTIRITGNAFIPGATDCSDAVRFAKAAEEAGVDAINVTGGWHESIVPQITGDLPRSGFSYLAAAVKAAVHIPVMASNRNNDPDVCEEVLALGRADMICLGRPLLADPEWPSKAAEGRQDEIRRCLGCNQGCLARSFFGRPVECLINARAGREYLYQTPKAPGTRKKILVVGAGPAGCEFALEADKRGHEVTIWEQSGRIGGQLHLACAPISKGEFRTLIDYYEAMLKKRAIRVELSHTAVAEEIRSGGFDEVVIAAGAVPRALPIKSTGKIPVVLSGQVLSREVMPGKNVVVIGGGAVGCEVAQYLADRGSLSAELLKFLMKERAESIETITALLNTSSRSVSIVEMAQKIGNGFDPGCAGPVLRDLKRLGVKKYTSSKVRELTDTEAVLETEGESGPAELRIPCDTVVVCVGSICNRGLYEALAGSMEHVHIIGDAEKIGKVMDAIRQAVDLAEAM</sequence>
<gene>
    <name evidence="12" type="ORF">IB211_01367</name>
</gene>
<dbReference type="PATRIC" id="fig|1297617.4.peg.1400"/>
<dbReference type="GO" id="GO:0008670">
    <property type="term" value="F:2,4-dienoyl-CoA reductase (NADPH) activity"/>
    <property type="evidence" value="ECO:0007669"/>
    <property type="project" value="UniProtKB-EC"/>
</dbReference>
<dbReference type="InterPro" id="IPR023753">
    <property type="entry name" value="FAD/NAD-binding_dom"/>
</dbReference>
<dbReference type="Gene3D" id="3.40.50.720">
    <property type="entry name" value="NAD(P)-binding Rossmann-like Domain"/>
    <property type="match status" value="1"/>
</dbReference>
<dbReference type="GO" id="GO:0010181">
    <property type="term" value="F:FMN binding"/>
    <property type="evidence" value="ECO:0007669"/>
    <property type="project" value="InterPro"/>
</dbReference>
<evidence type="ECO:0000256" key="6">
    <source>
        <dbReference type="ARBA" id="ARBA00022723"/>
    </source>
</evidence>
<feature type="domain" description="NADH:flavin oxidoreductase/NADH oxidase N-terminal" evidence="10">
    <location>
        <begin position="47"/>
        <end position="377"/>
    </location>
</feature>
<dbReference type="Gene3D" id="3.20.20.70">
    <property type="entry name" value="Aldolase class I"/>
    <property type="match status" value="1"/>
</dbReference>
<evidence type="ECO:0000313" key="13">
    <source>
        <dbReference type="Proteomes" id="UP000064844"/>
    </source>
</evidence>
<evidence type="ECO:0000256" key="9">
    <source>
        <dbReference type="ARBA" id="ARBA00023014"/>
    </source>
</evidence>
<dbReference type="CDD" id="cd02803">
    <property type="entry name" value="OYE_like_FMN_family"/>
    <property type="match status" value="1"/>
</dbReference>
<evidence type="ECO:0000256" key="7">
    <source>
        <dbReference type="ARBA" id="ARBA00023002"/>
    </source>
</evidence>
<feature type="domain" description="FAD/NAD(P)-binding" evidence="11">
    <location>
        <begin position="423"/>
        <end position="682"/>
    </location>
</feature>
<proteinExistence type="inferred from homology"/>
<dbReference type="InterPro" id="IPR036188">
    <property type="entry name" value="FAD/NAD-bd_sf"/>
</dbReference>
<protein>
    <submittedName>
        <fullName evidence="12">2,4-dienoyl-CoA reductase</fullName>
        <ecNumber evidence="12">1.3.1.34</ecNumber>
    </submittedName>
</protein>
<keyword evidence="6" id="KW-0479">Metal-binding</keyword>
<dbReference type="GO" id="GO:0046872">
    <property type="term" value="F:metal ion binding"/>
    <property type="evidence" value="ECO:0007669"/>
    <property type="project" value="UniProtKB-KW"/>
</dbReference>
<dbReference type="Pfam" id="PF00724">
    <property type="entry name" value="Oxidored_FMN"/>
    <property type="match status" value="1"/>
</dbReference>
<dbReference type="EMBL" id="CP011307">
    <property type="protein sequence ID" value="ALP93760.1"/>
    <property type="molecule type" value="Genomic_DNA"/>
</dbReference>
<accession>A0A0S2W400</accession>
<dbReference type="InterPro" id="IPR051793">
    <property type="entry name" value="NADH:flavin_oxidoreductase"/>
</dbReference>
<evidence type="ECO:0000256" key="8">
    <source>
        <dbReference type="ARBA" id="ARBA00023004"/>
    </source>
</evidence>
<dbReference type="eggNOG" id="COG0446">
    <property type="taxonomic scope" value="Bacteria"/>
</dbReference>
<reference evidence="13" key="2">
    <citation type="submission" date="2015-04" db="EMBL/GenBank/DDBJ databases">
        <title>A butyrogenic pathway from the amino acid lysine in a human gut commensal.</title>
        <authorList>
            <person name="de Vos W.M."/>
            <person name="Bui N.T.P."/>
            <person name="Plugge C.M."/>
            <person name="Ritari J."/>
        </authorList>
    </citation>
    <scope>NUCLEOTIDE SEQUENCE [LARGE SCALE GENOMIC DNA]</scope>
    <source>
        <strain evidence="13">AF211</strain>
    </source>
</reference>
<evidence type="ECO:0000256" key="3">
    <source>
        <dbReference type="ARBA" id="ARBA00011048"/>
    </source>
</evidence>
<organism evidence="12 13">
    <name type="scientific">Intestinimonas butyriciproducens</name>
    <dbReference type="NCBI Taxonomy" id="1297617"/>
    <lineage>
        <taxon>Bacteria</taxon>
        <taxon>Bacillati</taxon>
        <taxon>Bacillota</taxon>
        <taxon>Clostridia</taxon>
        <taxon>Eubacteriales</taxon>
        <taxon>Intestinimonas</taxon>
    </lineage>
</organism>
<keyword evidence="5" id="KW-0288">FMN</keyword>
<evidence type="ECO:0000256" key="4">
    <source>
        <dbReference type="ARBA" id="ARBA00022630"/>
    </source>
</evidence>
<dbReference type="STRING" id="1297617.IB211_01367"/>
<keyword evidence="7 12" id="KW-0560">Oxidoreductase</keyword>
<dbReference type="PANTHER" id="PTHR42917">
    <property type="entry name" value="2,4-DIENOYL-COA REDUCTASE"/>
    <property type="match status" value="1"/>
</dbReference>
<dbReference type="SUPFAM" id="SSF51905">
    <property type="entry name" value="FAD/NAD(P)-binding domain"/>
    <property type="match status" value="1"/>
</dbReference>
<name>A0A0S2W400_9FIRM</name>
<comment type="similarity">
    <text evidence="3">In the N-terminal section; belongs to the NADH:flavin oxidoreductase/NADH oxidase family.</text>
</comment>
<dbReference type="PRINTS" id="PR00469">
    <property type="entry name" value="PNDRDTASEII"/>
</dbReference>
<keyword evidence="13" id="KW-1185">Reference proteome</keyword>